<dbReference type="PANTHER" id="PTHR24567">
    <property type="entry name" value="CRP FAMILY TRANSCRIPTIONAL REGULATORY PROTEIN"/>
    <property type="match status" value="1"/>
</dbReference>
<dbReference type="SUPFAM" id="SSF51206">
    <property type="entry name" value="cAMP-binding domain-like"/>
    <property type="match status" value="1"/>
</dbReference>
<dbReference type="Gene3D" id="3.10.580.10">
    <property type="entry name" value="CBS-domain"/>
    <property type="match status" value="1"/>
</dbReference>
<evidence type="ECO:0000259" key="3">
    <source>
        <dbReference type="PROSITE" id="PS50042"/>
    </source>
</evidence>
<protein>
    <submittedName>
        <fullName evidence="5">CBS domain and cyclic nucleotide-regulated nucleotidyltransferase</fullName>
    </submittedName>
</protein>
<dbReference type="HOGENOM" id="CLU_027866_1_0_9"/>
<dbReference type="CDD" id="cd05401">
    <property type="entry name" value="NT_GlnE_GlnD_like"/>
    <property type="match status" value="1"/>
</dbReference>
<dbReference type="Pfam" id="PF00027">
    <property type="entry name" value="cNMP_binding"/>
    <property type="match status" value="1"/>
</dbReference>
<dbReference type="OrthoDB" id="9810963at2"/>
<dbReference type="InterPro" id="IPR005105">
    <property type="entry name" value="GlnD_Uridyltrans_N"/>
</dbReference>
<dbReference type="KEGG" id="bse:Bsel_1908"/>
<dbReference type="eggNOG" id="COG2905">
    <property type="taxonomic scope" value="Bacteria"/>
</dbReference>
<dbReference type="InterPro" id="IPR014710">
    <property type="entry name" value="RmlC-like_jellyroll"/>
</dbReference>
<dbReference type="InterPro" id="IPR018490">
    <property type="entry name" value="cNMP-bd_dom_sf"/>
</dbReference>
<dbReference type="PROSITE" id="PS50042">
    <property type="entry name" value="CNMP_BINDING_3"/>
    <property type="match status" value="1"/>
</dbReference>
<dbReference type="SMART" id="SM00100">
    <property type="entry name" value="cNMP"/>
    <property type="match status" value="1"/>
</dbReference>
<dbReference type="InterPro" id="IPR046342">
    <property type="entry name" value="CBS_dom_sf"/>
</dbReference>
<evidence type="ECO:0000313" key="5">
    <source>
        <dbReference type="EMBL" id="ADH99412.1"/>
    </source>
</evidence>
<accession>D6XUC6</accession>
<dbReference type="SUPFAM" id="SSF81301">
    <property type="entry name" value="Nucleotidyltransferase"/>
    <property type="match status" value="1"/>
</dbReference>
<keyword evidence="1" id="KW-0010">Activator</keyword>
<dbReference type="InterPro" id="IPR000595">
    <property type="entry name" value="cNMP-bd_dom"/>
</dbReference>
<organism evidence="5 6">
    <name type="scientific">Bacillus selenitireducens (strain ATCC 700615 / DSM 15326 / MLS10)</name>
    <dbReference type="NCBI Taxonomy" id="439292"/>
    <lineage>
        <taxon>Bacteria</taxon>
        <taxon>Bacillati</taxon>
        <taxon>Bacillota</taxon>
        <taxon>Bacilli</taxon>
        <taxon>Bacillales</taxon>
        <taxon>Bacillaceae</taxon>
        <taxon>Salisediminibacterium</taxon>
    </lineage>
</organism>
<feature type="domain" description="CBS" evidence="4">
    <location>
        <begin position="168"/>
        <end position="226"/>
    </location>
</feature>
<sequence length="638" mass="74108">MKAKTSKSFSHVIRTTFPFDQLTQDQFDTLMESAKRQSFKKNQFLFHEHDEDPEIYFLLKGLAKNMLHKDNGQQISVRFYYPGEIVGLMILLAEGQMNFSVQALEDCETVVLPKKKMLELLGENQIFADVILSGIGERMKSLYDEIRQERGATDRENVPLFRTRIRDIMDKPLSIPEHASMLEAGKMMMHSDVSSVAVIGRLGKYAGVLHMKHVVEAMIAQKEHDPVKDWMNASAVTVQEQAFSYEVLSYFKEDTIDLVPVLNGMDLVGVTRPETFLYLEESKYLYLSHQLHRAARREDLVKLGPANNEDFLSFTELLLNERTYPREVCELISSYNDHIHRKAIEFALKEMENEGHGSAPINFCFIVMGSQGRREQAFSSDQDNGLILEDYRHLENRRTIEEYFHHFAAKVNRILADAGFPECTGGIMARERKWCRDYSEWVEEVNRWLKEADAEEIRDFTIFVDYRAIYGDFSLAERLRKEITPAIQNNKTLHAFLMKDTIRFRVPINPLGRVSLRGKNKELDLKKSALMQIVNGVRIFAIRYGVEEVNTAERLKVLKNREVFHPRDMKNAMMAMDYLLDARLKLNIRQIRDDEPLSNKLPYLHMDKEDRKPIKDALIVAKRMQQMTELSFAKNRGI</sequence>
<keyword evidence="2" id="KW-0129">CBS domain</keyword>
<gene>
    <name evidence="5" type="ordered locus">Bsel_1908</name>
</gene>
<dbReference type="CDD" id="cd00038">
    <property type="entry name" value="CAP_ED"/>
    <property type="match status" value="1"/>
</dbReference>
<dbReference type="GO" id="GO:0005829">
    <property type="term" value="C:cytosol"/>
    <property type="evidence" value="ECO:0007669"/>
    <property type="project" value="TreeGrafter"/>
</dbReference>
<dbReference type="Gene3D" id="3.30.460.10">
    <property type="entry name" value="Beta Polymerase, domain 2"/>
    <property type="match status" value="1"/>
</dbReference>
<dbReference type="RefSeq" id="WP_013172834.1">
    <property type="nucleotide sequence ID" value="NC_014219.1"/>
</dbReference>
<reference evidence="5" key="1">
    <citation type="submission" date="2009-10" db="EMBL/GenBank/DDBJ databases">
        <title>Complete sequence of Bacillus selenitireducens MLS10.</title>
        <authorList>
            <consortium name="US DOE Joint Genome Institute"/>
            <person name="Lucas S."/>
            <person name="Copeland A."/>
            <person name="Lapidus A."/>
            <person name="Glavina del Rio T."/>
            <person name="Dalin E."/>
            <person name="Tice H."/>
            <person name="Bruce D."/>
            <person name="Goodwin L."/>
            <person name="Pitluck S."/>
            <person name="Sims D."/>
            <person name="Brettin T."/>
            <person name="Detter J.C."/>
            <person name="Han C."/>
            <person name="Larimer F."/>
            <person name="Land M."/>
            <person name="Hauser L."/>
            <person name="Kyrpides N."/>
            <person name="Ovchinnikova G."/>
            <person name="Stolz J."/>
        </authorList>
    </citation>
    <scope>NUCLEOTIDE SEQUENCE [LARGE SCALE GENOMIC DNA]</scope>
    <source>
        <strain evidence="5">MLS10</strain>
    </source>
</reference>
<dbReference type="InterPro" id="IPR050397">
    <property type="entry name" value="Env_Response_Regulators"/>
</dbReference>
<dbReference type="Gene3D" id="2.60.120.10">
    <property type="entry name" value="Jelly Rolls"/>
    <property type="match status" value="1"/>
</dbReference>
<feature type="domain" description="Cyclic nucleotide-binding" evidence="3">
    <location>
        <begin position="18"/>
        <end position="124"/>
    </location>
</feature>
<dbReference type="InterPro" id="IPR018821">
    <property type="entry name" value="DUF294_put_nucleoTrafse_sb-bd"/>
</dbReference>
<dbReference type="InterPro" id="IPR043519">
    <property type="entry name" value="NT_sf"/>
</dbReference>
<evidence type="ECO:0000313" key="6">
    <source>
        <dbReference type="Proteomes" id="UP000000271"/>
    </source>
</evidence>
<name>D6XUC6_BACIE</name>
<dbReference type="Pfam" id="PF00571">
    <property type="entry name" value="CBS"/>
    <property type="match status" value="1"/>
</dbReference>
<dbReference type="Proteomes" id="UP000000271">
    <property type="component" value="Chromosome"/>
</dbReference>
<dbReference type="CDD" id="cd02205">
    <property type="entry name" value="CBS_pair_SF"/>
    <property type="match status" value="1"/>
</dbReference>
<dbReference type="PROSITE" id="PS51371">
    <property type="entry name" value="CBS"/>
    <property type="match status" value="1"/>
</dbReference>
<evidence type="ECO:0000256" key="2">
    <source>
        <dbReference type="PROSITE-ProRule" id="PRU00703"/>
    </source>
</evidence>
<evidence type="ECO:0000256" key="1">
    <source>
        <dbReference type="ARBA" id="ARBA00023159"/>
    </source>
</evidence>
<evidence type="ECO:0000259" key="4">
    <source>
        <dbReference type="PROSITE" id="PS51371"/>
    </source>
</evidence>
<dbReference type="Pfam" id="PF10335">
    <property type="entry name" value="DUF294_C"/>
    <property type="match status" value="1"/>
</dbReference>
<dbReference type="EMBL" id="CP001791">
    <property type="protein sequence ID" value="ADH99412.1"/>
    <property type="molecule type" value="Genomic_DNA"/>
</dbReference>
<dbReference type="AlphaFoldDB" id="D6XUC6"/>
<proteinExistence type="predicted"/>
<dbReference type="Pfam" id="PF03445">
    <property type="entry name" value="DUF294"/>
    <property type="match status" value="1"/>
</dbReference>
<dbReference type="InterPro" id="IPR000644">
    <property type="entry name" value="CBS_dom"/>
</dbReference>
<dbReference type="GO" id="GO:0003700">
    <property type="term" value="F:DNA-binding transcription factor activity"/>
    <property type="evidence" value="ECO:0007669"/>
    <property type="project" value="TreeGrafter"/>
</dbReference>
<dbReference type="SUPFAM" id="SSF54631">
    <property type="entry name" value="CBS-domain pair"/>
    <property type="match status" value="1"/>
</dbReference>
<keyword evidence="6" id="KW-1185">Reference proteome</keyword>
<dbReference type="GO" id="GO:0008773">
    <property type="term" value="F:[protein-PII] uridylyltransferase activity"/>
    <property type="evidence" value="ECO:0007669"/>
    <property type="project" value="InterPro"/>
</dbReference>
<dbReference type="STRING" id="439292.Bsel_1908"/>
<dbReference type="PANTHER" id="PTHR24567:SF26">
    <property type="entry name" value="REGULATORY PROTEIN YEIL"/>
    <property type="match status" value="1"/>
</dbReference>